<feature type="transmembrane region" description="Helical" evidence="8">
    <location>
        <begin position="231"/>
        <end position="251"/>
    </location>
</feature>
<keyword evidence="5 8" id="KW-0812">Transmembrane</keyword>
<evidence type="ECO:0000256" key="5">
    <source>
        <dbReference type="ARBA" id="ARBA00022692"/>
    </source>
</evidence>
<reference evidence="11" key="1">
    <citation type="submission" date="2015-06" db="EMBL/GenBank/DDBJ databases">
        <authorList>
            <person name="Lim Y.L."/>
            <person name="Ee R."/>
            <person name="Yong D."/>
            <person name="How K.Y."/>
            <person name="Yin W.F."/>
            <person name="Chan K.G."/>
        </authorList>
    </citation>
    <scope>NUCLEOTIDE SEQUENCE [LARGE SCALE GENOMIC DNA]</scope>
    <source>
        <strain evidence="11">DSM 25325</strain>
    </source>
</reference>
<evidence type="ECO:0000259" key="9">
    <source>
        <dbReference type="PROSITE" id="PS50928"/>
    </source>
</evidence>
<comment type="subcellular location">
    <subcellularLocation>
        <location evidence="1">Cell inner membrane</location>
        <topology evidence="1">Multi-pass membrane protein</topology>
    </subcellularLocation>
    <subcellularLocation>
        <location evidence="8">Cell membrane</location>
        <topology evidence="8">Multi-pass membrane protein</topology>
    </subcellularLocation>
</comment>
<dbReference type="STRING" id="445709.ABW99_16655"/>
<comment type="similarity">
    <text evidence="8">Belongs to the binding-protein-dependent transport system permease family.</text>
</comment>
<dbReference type="CDD" id="cd06261">
    <property type="entry name" value="TM_PBP2"/>
    <property type="match status" value="1"/>
</dbReference>
<name>A0A0G3EXY5_9BURK</name>
<dbReference type="RefSeq" id="WP_047215511.1">
    <property type="nucleotide sequence ID" value="NZ_CP011568.3"/>
</dbReference>
<feature type="transmembrane region" description="Helical" evidence="8">
    <location>
        <begin position="131"/>
        <end position="153"/>
    </location>
</feature>
<dbReference type="PANTHER" id="PTHR43357:SF4">
    <property type="entry name" value="INNER MEMBRANE ABC TRANSPORTER PERMEASE PROTEIN YDCV"/>
    <property type="match status" value="1"/>
</dbReference>
<dbReference type="Pfam" id="PF00528">
    <property type="entry name" value="BPD_transp_1"/>
    <property type="match status" value="1"/>
</dbReference>
<feature type="transmembrane region" description="Helical" evidence="8">
    <location>
        <begin position="101"/>
        <end position="125"/>
    </location>
</feature>
<gene>
    <name evidence="10" type="ORF">ABW99_16655</name>
</gene>
<evidence type="ECO:0000256" key="8">
    <source>
        <dbReference type="RuleBase" id="RU363032"/>
    </source>
</evidence>
<evidence type="ECO:0000313" key="11">
    <source>
        <dbReference type="Proteomes" id="UP000036700"/>
    </source>
</evidence>
<dbReference type="GO" id="GO:0005886">
    <property type="term" value="C:plasma membrane"/>
    <property type="evidence" value="ECO:0007669"/>
    <property type="project" value="UniProtKB-SubCell"/>
</dbReference>
<dbReference type="KEGG" id="ptx:ABW99_16655"/>
<keyword evidence="7 8" id="KW-0472">Membrane</keyword>
<organism evidence="10 11">
    <name type="scientific">Pandoraea thiooxydans</name>
    <dbReference type="NCBI Taxonomy" id="445709"/>
    <lineage>
        <taxon>Bacteria</taxon>
        <taxon>Pseudomonadati</taxon>
        <taxon>Pseudomonadota</taxon>
        <taxon>Betaproteobacteria</taxon>
        <taxon>Burkholderiales</taxon>
        <taxon>Burkholderiaceae</taxon>
        <taxon>Pandoraea</taxon>
    </lineage>
</organism>
<evidence type="ECO:0000256" key="1">
    <source>
        <dbReference type="ARBA" id="ARBA00004429"/>
    </source>
</evidence>
<dbReference type="InterPro" id="IPR000515">
    <property type="entry name" value="MetI-like"/>
</dbReference>
<keyword evidence="6 8" id="KW-1133">Transmembrane helix</keyword>
<sequence>MKRFGNLLSAVVTASVFVLLLGPLLVVIVTAFSPSDFFQFPPTGFSLRWFADFFSREQMRGAFTLSVELALFASSVATVLGVMAALATVRSGRRASGFFQALYMAPLVFPTIILGLSLLMCYRYIGMPVLAGLAIAHVLVGMPYCFRATYASLQSFDTSLDEAGQSLGASPLTCFLLVTLPLIWPGVLSGWLFAFIVSFGELNTALFLTGPGVTTLPIEIFGFLQFDGGQLVIAAASALQIAMILLIVLVMERAIGLARMVRS</sequence>
<evidence type="ECO:0000256" key="6">
    <source>
        <dbReference type="ARBA" id="ARBA00022989"/>
    </source>
</evidence>
<evidence type="ECO:0000256" key="4">
    <source>
        <dbReference type="ARBA" id="ARBA00022519"/>
    </source>
</evidence>
<dbReference type="InterPro" id="IPR035906">
    <property type="entry name" value="MetI-like_sf"/>
</dbReference>
<keyword evidence="3" id="KW-1003">Cell membrane</keyword>
<accession>A0A0G3EXY5</accession>
<dbReference type="GO" id="GO:0055085">
    <property type="term" value="P:transmembrane transport"/>
    <property type="evidence" value="ECO:0007669"/>
    <property type="project" value="InterPro"/>
</dbReference>
<dbReference type="PANTHER" id="PTHR43357">
    <property type="entry name" value="INNER MEMBRANE ABC TRANSPORTER PERMEASE PROTEIN YDCV"/>
    <property type="match status" value="1"/>
</dbReference>
<dbReference type="AlphaFoldDB" id="A0A0G3EXY5"/>
<feature type="transmembrane region" description="Helical" evidence="8">
    <location>
        <begin position="174"/>
        <end position="199"/>
    </location>
</feature>
<protein>
    <recommendedName>
        <fullName evidence="9">ABC transmembrane type-1 domain-containing protein</fullName>
    </recommendedName>
</protein>
<dbReference type="SUPFAM" id="SSF161098">
    <property type="entry name" value="MetI-like"/>
    <property type="match status" value="1"/>
</dbReference>
<dbReference type="EMBL" id="CP011568">
    <property type="protein sequence ID" value="AKJ69596.1"/>
    <property type="molecule type" value="Genomic_DNA"/>
</dbReference>
<keyword evidence="4" id="KW-0997">Cell inner membrane</keyword>
<dbReference type="PROSITE" id="PS50928">
    <property type="entry name" value="ABC_TM1"/>
    <property type="match status" value="1"/>
</dbReference>
<feature type="domain" description="ABC transmembrane type-1" evidence="9">
    <location>
        <begin position="63"/>
        <end position="252"/>
    </location>
</feature>
<dbReference type="Proteomes" id="UP000036700">
    <property type="component" value="Chromosome"/>
</dbReference>
<feature type="transmembrane region" description="Helical" evidence="8">
    <location>
        <begin position="69"/>
        <end position="89"/>
    </location>
</feature>
<evidence type="ECO:0000256" key="7">
    <source>
        <dbReference type="ARBA" id="ARBA00023136"/>
    </source>
</evidence>
<proteinExistence type="inferred from homology"/>
<evidence type="ECO:0000313" key="10">
    <source>
        <dbReference type="EMBL" id="AKJ69596.1"/>
    </source>
</evidence>
<keyword evidence="2 8" id="KW-0813">Transport</keyword>
<evidence type="ECO:0000256" key="2">
    <source>
        <dbReference type="ARBA" id="ARBA00022448"/>
    </source>
</evidence>
<feature type="transmembrane region" description="Helical" evidence="8">
    <location>
        <begin position="7"/>
        <end position="32"/>
    </location>
</feature>
<dbReference type="Gene3D" id="1.10.3720.10">
    <property type="entry name" value="MetI-like"/>
    <property type="match status" value="1"/>
</dbReference>
<dbReference type="PATRIC" id="fig|445709.3.peg.3518"/>
<keyword evidence="11" id="KW-1185">Reference proteome</keyword>
<evidence type="ECO:0000256" key="3">
    <source>
        <dbReference type="ARBA" id="ARBA00022475"/>
    </source>
</evidence>
<dbReference type="OrthoDB" id="9178195at2"/>